<dbReference type="Proteomes" id="UP000537141">
    <property type="component" value="Unassembled WGS sequence"/>
</dbReference>
<comment type="caution">
    <text evidence="5">The sequence shown here is derived from an EMBL/GenBank/DDBJ whole genome shotgun (WGS) entry which is preliminary data.</text>
</comment>
<dbReference type="Gene3D" id="3.40.50.2000">
    <property type="entry name" value="Glycogen Phosphorylase B"/>
    <property type="match status" value="2"/>
</dbReference>
<reference evidence="5 6" key="1">
    <citation type="submission" date="2020-08" db="EMBL/GenBank/DDBJ databases">
        <title>Genomic Encyclopedia of Type Strains, Phase IV (KMG-IV): sequencing the most valuable type-strain genomes for metagenomic binning, comparative biology and taxonomic classification.</title>
        <authorList>
            <person name="Goeker M."/>
        </authorList>
    </citation>
    <scope>NUCLEOTIDE SEQUENCE [LARGE SCALE GENOMIC DNA]</scope>
    <source>
        <strain evidence="5 6">DSM 26287</strain>
    </source>
</reference>
<keyword evidence="2 5" id="KW-0328">Glycosyltransferase</keyword>
<evidence type="ECO:0000259" key="4">
    <source>
        <dbReference type="Pfam" id="PF00534"/>
    </source>
</evidence>
<dbReference type="PANTHER" id="PTHR12526">
    <property type="entry name" value="GLYCOSYLTRANSFERASE"/>
    <property type="match status" value="1"/>
</dbReference>
<name>A0A7X0TT37_9GAMM</name>
<evidence type="ECO:0000256" key="2">
    <source>
        <dbReference type="ARBA" id="ARBA00022676"/>
    </source>
</evidence>
<organism evidence="5 6">
    <name type="scientific">Thalassotalea piscium</name>
    <dbReference type="NCBI Taxonomy" id="1230533"/>
    <lineage>
        <taxon>Bacteria</taxon>
        <taxon>Pseudomonadati</taxon>
        <taxon>Pseudomonadota</taxon>
        <taxon>Gammaproteobacteria</taxon>
        <taxon>Alteromonadales</taxon>
        <taxon>Colwelliaceae</taxon>
        <taxon>Thalassotalea</taxon>
    </lineage>
</organism>
<dbReference type="SUPFAM" id="SSF53756">
    <property type="entry name" value="UDP-Glycosyltransferase/glycogen phosphorylase"/>
    <property type="match status" value="1"/>
</dbReference>
<dbReference type="InterPro" id="IPR001296">
    <property type="entry name" value="Glyco_trans_1"/>
</dbReference>
<dbReference type="EMBL" id="JACHHU010000007">
    <property type="protein sequence ID" value="MBB6542758.1"/>
    <property type="molecule type" value="Genomic_DNA"/>
</dbReference>
<comment type="similarity">
    <text evidence="1">Belongs to the glycosyltransferase group 1 family. Glycosyltransferase 4 subfamily.</text>
</comment>
<evidence type="ECO:0000256" key="3">
    <source>
        <dbReference type="ARBA" id="ARBA00022679"/>
    </source>
</evidence>
<dbReference type="AlphaFoldDB" id="A0A7X0TT37"/>
<protein>
    <submittedName>
        <fullName evidence="5">Colanic acid/amylovoran biosynthesis glycosyltransferase</fullName>
        <ecNumber evidence="5">2.4.-.-</ecNumber>
    </submittedName>
</protein>
<dbReference type="GO" id="GO:1901135">
    <property type="term" value="P:carbohydrate derivative metabolic process"/>
    <property type="evidence" value="ECO:0007669"/>
    <property type="project" value="UniProtKB-ARBA"/>
</dbReference>
<dbReference type="RefSeq" id="WP_184423569.1">
    <property type="nucleotide sequence ID" value="NZ_AP027362.1"/>
</dbReference>
<sequence length="424" mass="47317">MKIAIFVDQFPVLSQTFVLNQVTALIDAGANVTIIALNKPESRKHHADVSQYQLISKTVYLLNEPSGKVNKLCYRIKNILWAVVNKAKRSLILQSINKEYGKQGKSLLLASILAKVEQPLEFDAIVCHFGYNGILANKLRQLGALNGNIVTVFHGYEVSAIKALALYKAEYQKLFKQTELMLPISNLWREKLIELGCAKEKVKVHRMGVNLANFPFVQKTNANNTDYLCNTQKNSHRAFKVFTVARFSEKKGIIYAINAMALLPKSLNIQYVLAGYGELEHEIKQQINQLNLSDNIVLLGKLDQKQVLAQMHDCDIFLQPSVTARNGDMEGVPVAIMEAMAVGLPVISTVHSGIPELIIDGESGLLSPEKSAESLRDNIMKLYENSELRVAIVNNARKQIEQLADVNTLSVKLISLLEKLAPRR</sequence>
<keyword evidence="3 5" id="KW-0808">Transferase</keyword>
<dbReference type="GO" id="GO:0016757">
    <property type="term" value="F:glycosyltransferase activity"/>
    <property type="evidence" value="ECO:0007669"/>
    <property type="project" value="UniProtKB-KW"/>
</dbReference>
<evidence type="ECO:0000313" key="5">
    <source>
        <dbReference type="EMBL" id="MBB6542758.1"/>
    </source>
</evidence>
<keyword evidence="6" id="KW-1185">Reference proteome</keyword>
<dbReference type="Pfam" id="PF00534">
    <property type="entry name" value="Glycos_transf_1"/>
    <property type="match status" value="1"/>
</dbReference>
<gene>
    <name evidence="5" type="ORF">HNQ55_001258</name>
</gene>
<proteinExistence type="inferred from homology"/>
<evidence type="ECO:0000313" key="6">
    <source>
        <dbReference type="Proteomes" id="UP000537141"/>
    </source>
</evidence>
<dbReference type="PANTHER" id="PTHR12526:SF640">
    <property type="entry name" value="COLANIC ACID BIOSYNTHESIS GLYCOSYLTRANSFERASE WCAL-RELATED"/>
    <property type="match status" value="1"/>
</dbReference>
<evidence type="ECO:0000256" key="1">
    <source>
        <dbReference type="ARBA" id="ARBA00009481"/>
    </source>
</evidence>
<dbReference type="EC" id="2.4.-.-" evidence="5"/>
<feature type="domain" description="Glycosyl transferase family 1" evidence="4">
    <location>
        <begin position="237"/>
        <end position="399"/>
    </location>
</feature>
<accession>A0A7X0TT37</accession>